<accession>A0AA96F603</accession>
<keyword evidence="3" id="KW-0378">Hydrolase</keyword>
<dbReference type="InterPro" id="IPR050789">
    <property type="entry name" value="Diverse_Enzym_Activities"/>
</dbReference>
<dbReference type="Gene3D" id="3.40.710.10">
    <property type="entry name" value="DD-peptidase/beta-lactamase superfamily"/>
    <property type="match status" value="1"/>
</dbReference>
<protein>
    <submittedName>
        <fullName evidence="3">Serine hydrolase domain-containing protein</fullName>
        <ecNumber evidence="3">3.1.1.103</ecNumber>
    </submittedName>
</protein>
<evidence type="ECO:0000259" key="1">
    <source>
        <dbReference type="Pfam" id="PF00144"/>
    </source>
</evidence>
<name>A0AA96FEI1_9MICO</name>
<dbReference type="AlphaFoldDB" id="A0AA96FEI1"/>
<accession>A0AA96FEI1</accession>
<dbReference type="PANTHER" id="PTHR43283:SF3">
    <property type="entry name" value="BETA-LACTAMASE FAMILY PROTEIN (AFU_ORTHOLOGUE AFUA_5G07500)"/>
    <property type="match status" value="1"/>
</dbReference>
<evidence type="ECO:0000313" key="4">
    <source>
        <dbReference type="Proteomes" id="UP001304125"/>
    </source>
</evidence>
<dbReference type="RefSeq" id="WP_313497925.1">
    <property type="nucleotide sequence ID" value="NZ_CP134879.1"/>
</dbReference>
<dbReference type="PANTHER" id="PTHR43283">
    <property type="entry name" value="BETA-LACTAMASE-RELATED"/>
    <property type="match status" value="1"/>
</dbReference>
<feature type="domain" description="Beta-lactamase-related" evidence="1">
    <location>
        <begin position="8"/>
        <end position="369"/>
    </location>
</feature>
<dbReference type="InterPro" id="IPR012338">
    <property type="entry name" value="Beta-lactam/transpept-like"/>
</dbReference>
<dbReference type="InterPro" id="IPR001466">
    <property type="entry name" value="Beta-lactam-related"/>
</dbReference>
<evidence type="ECO:0000313" key="2">
    <source>
        <dbReference type="EMBL" id="WNM24324.1"/>
    </source>
</evidence>
<keyword evidence="4" id="KW-1185">Reference proteome</keyword>
<dbReference type="EMBL" id="CP134879">
    <property type="protein sequence ID" value="WNM24324.1"/>
    <property type="molecule type" value="Genomic_DNA"/>
</dbReference>
<dbReference type="KEGG" id="dcp:RN607_13220"/>
<proteinExistence type="predicted"/>
<dbReference type="Proteomes" id="UP001303408">
    <property type="component" value="Chromosome"/>
</dbReference>
<evidence type="ECO:0000313" key="3">
    <source>
        <dbReference type="EMBL" id="WNM27146.1"/>
    </source>
</evidence>
<sequence length="376" mass="39830">MTALAARLDAAIDAALEAERLVGCVVLVAVDGAVAYARAAGMRDREAGAPMQRDSIFRLASVTKTFVTAAAMRLVEENVVGLDEPTSLWLTRFHPLLPDGTEPDMTLRHLLTHTSGLGYGFAQQPGHPYHALGVSDGLDSSVETLHENLDRLAQAPLHFAPGERWEYGLSLDVAGHLLEASSGVPLIEIMRHAIIEPLGLHDLGFVAKDLHRLVVPYALDASGPVRMTDPYVLRYEDGTSTVFSPSRATSPQLYPSGGSGMVGTADEVLKLLEALRRDGQGILTPDSAGQMMSMQVGPENECNGPGWGFGLGGAVLADPAVAQVPHSPGTFVWGGAYGHHWFVDPAERITTVILTNTAPEGMDGPSAAAITQAVYG</sequence>
<gene>
    <name evidence="2" type="ORF">RN606_13315</name>
    <name evidence="3" type="ORF">RN607_13220</name>
</gene>
<dbReference type="Pfam" id="PF00144">
    <property type="entry name" value="Beta-lactamase"/>
    <property type="match status" value="1"/>
</dbReference>
<organism evidence="3">
    <name type="scientific">Demequina capsici</name>
    <dbReference type="NCBI Taxonomy" id="3075620"/>
    <lineage>
        <taxon>Bacteria</taxon>
        <taxon>Bacillati</taxon>
        <taxon>Actinomycetota</taxon>
        <taxon>Actinomycetes</taxon>
        <taxon>Micrococcales</taxon>
        <taxon>Demequinaceae</taxon>
        <taxon>Demequina</taxon>
    </lineage>
</organism>
<dbReference type="EC" id="3.1.1.103" evidence="3"/>
<dbReference type="Proteomes" id="UP001304125">
    <property type="component" value="Chromosome"/>
</dbReference>
<reference evidence="3 4" key="1">
    <citation type="submission" date="2023-09" db="EMBL/GenBank/DDBJ databases">
        <title>Demequina sp. a novel bacteria isolated from Capsicum annuum.</title>
        <authorList>
            <person name="Humaira Z."/>
            <person name="Lee J."/>
            <person name="Cho D."/>
        </authorList>
    </citation>
    <scope>NUCLEOTIDE SEQUENCE</scope>
    <source>
        <strain evidence="2 4">OYTSA14</strain>
        <strain evidence="3">PMTSA13</strain>
    </source>
</reference>
<dbReference type="GO" id="GO:0016787">
    <property type="term" value="F:hydrolase activity"/>
    <property type="evidence" value="ECO:0007669"/>
    <property type="project" value="UniProtKB-KW"/>
</dbReference>
<dbReference type="EMBL" id="CP134880">
    <property type="protein sequence ID" value="WNM27146.1"/>
    <property type="molecule type" value="Genomic_DNA"/>
</dbReference>
<dbReference type="SUPFAM" id="SSF56601">
    <property type="entry name" value="beta-lactamase/transpeptidase-like"/>
    <property type="match status" value="1"/>
</dbReference>